<dbReference type="Pfam" id="PF14534">
    <property type="entry name" value="DUF4440"/>
    <property type="match status" value="1"/>
</dbReference>
<reference evidence="2 3" key="1">
    <citation type="journal article" date="2014" name="Int. J. Syst. Evol. Microbiol.">
        <title>Complete genome sequence of Corynebacterium casei LMG S-19264T (=DSM 44701T), isolated from a smear-ripened cheese.</title>
        <authorList>
            <consortium name="US DOE Joint Genome Institute (JGI-PGF)"/>
            <person name="Walter F."/>
            <person name="Albersmeier A."/>
            <person name="Kalinowski J."/>
            <person name="Ruckert C."/>
        </authorList>
    </citation>
    <scope>NUCLEOTIDE SEQUENCE [LARGE SCALE GENOMIC DNA]</scope>
    <source>
        <strain evidence="2 3">KCTC 23968</strain>
    </source>
</reference>
<protein>
    <submittedName>
        <fullName evidence="2">Periplasmic L-asparaginase</fullName>
    </submittedName>
</protein>
<proteinExistence type="predicted"/>
<sequence>MMKNPRNLLIFAVLGGIVGTGLGLAVGRFSALQTSTWDEKVDLPQVIAVLDRQEEAWNSGDIDGYMQGYVKADTLRFASGGTITNGWQTTLDRYQRRYPDRAAMGKLTTENFEINVIDADDALVFGSWELERESDNPRGLYTLHLKKIDGVWVVISDHTSSAE</sequence>
<dbReference type="RefSeq" id="WP_233349708.1">
    <property type="nucleotide sequence ID" value="NZ_BMYV01000001.1"/>
</dbReference>
<evidence type="ECO:0000259" key="1">
    <source>
        <dbReference type="Pfam" id="PF14534"/>
    </source>
</evidence>
<comment type="caution">
    <text evidence="2">The sequence shown here is derived from an EMBL/GenBank/DDBJ whole genome shotgun (WGS) entry which is preliminary data.</text>
</comment>
<evidence type="ECO:0000313" key="2">
    <source>
        <dbReference type="EMBL" id="GGX57266.1"/>
    </source>
</evidence>
<name>A0A918NCB8_9PROT</name>
<dbReference type="InterPro" id="IPR032710">
    <property type="entry name" value="NTF2-like_dom_sf"/>
</dbReference>
<dbReference type="SUPFAM" id="SSF54427">
    <property type="entry name" value="NTF2-like"/>
    <property type="match status" value="1"/>
</dbReference>
<accession>A0A918NCB8</accession>
<dbReference type="AlphaFoldDB" id="A0A918NCB8"/>
<evidence type="ECO:0000313" key="3">
    <source>
        <dbReference type="Proteomes" id="UP000600865"/>
    </source>
</evidence>
<gene>
    <name evidence="2" type="ORF">GCM10011309_02770</name>
</gene>
<dbReference type="EMBL" id="BMYV01000001">
    <property type="protein sequence ID" value="GGX57266.1"/>
    <property type="molecule type" value="Genomic_DNA"/>
</dbReference>
<organism evidence="2 3">
    <name type="scientific">Litorimonas cladophorae</name>
    <dbReference type="NCBI Taxonomy" id="1220491"/>
    <lineage>
        <taxon>Bacteria</taxon>
        <taxon>Pseudomonadati</taxon>
        <taxon>Pseudomonadota</taxon>
        <taxon>Alphaproteobacteria</taxon>
        <taxon>Maricaulales</taxon>
        <taxon>Robiginitomaculaceae</taxon>
    </lineage>
</organism>
<dbReference type="Gene3D" id="3.10.450.50">
    <property type="match status" value="1"/>
</dbReference>
<feature type="domain" description="DUF4440" evidence="1">
    <location>
        <begin position="47"/>
        <end position="154"/>
    </location>
</feature>
<dbReference type="Proteomes" id="UP000600865">
    <property type="component" value="Unassembled WGS sequence"/>
</dbReference>
<keyword evidence="3" id="KW-1185">Reference proteome</keyword>
<dbReference type="InterPro" id="IPR027843">
    <property type="entry name" value="DUF4440"/>
</dbReference>